<comment type="similarity">
    <text evidence="1">Belongs to the sulfur carrier protein TusA family.</text>
</comment>
<gene>
    <name evidence="3" type="ORF">JW984_00045</name>
</gene>
<dbReference type="PANTHER" id="PTHR33279">
    <property type="entry name" value="SULFUR CARRIER PROTEIN YEDF-RELATED"/>
    <property type="match status" value="1"/>
</dbReference>
<dbReference type="Proteomes" id="UP000809273">
    <property type="component" value="Unassembled WGS sequence"/>
</dbReference>
<dbReference type="SUPFAM" id="SSF64307">
    <property type="entry name" value="SirA-like"/>
    <property type="match status" value="1"/>
</dbReference>
<dbReference type="Pfam" id="PF01206">
    <property type="entry name" value="TusA"/>
    <property type="match status" value="1"/>
</dbReference>
<dbReference type="PANTHER" id="PTHR33279:SF6">
    <property type="entry name" value="SULFUR CARRIER PROTEIN YEDF-RELATED"/>
    <property type="match status" value="1"/>
</dbReference>
<organism evidence="3 4">
    <name type="scientific">Candidatus Zymogenus saltonus</name>
    <dbReference type="NCBI Taxonomy" id="2844893"/>
    <lineage>
        <taxon>Bacteria</taxon>
        <taxon>Deltaproteobacteria</taxon>
        <taxon>Candidatus Zymogenia</taxon>
        <taxon>Candidatus Zymogeniales</taxon>
        <taxon>Candidatus Zymogenaceae</taxon>
        <taxon>Candidatus Zymogenus</taxon>
    </lineage>
</organism>
<dbReference type="Gene3D" id="3.30.110.40">
    <property type="entry name" value="TusA-like domain"/>
    <property type="match status" value="1"/>
</dbReference>
<evidence type="ECO:0000313" key="3">
    <source>
        <dbReference type="EMBL" id="MBN1571568.1"/>
    </source>
</evidence>
<accession>A0A9D8KAG1</accession>
<dbReference type="InterPro" id="IPR036868">
    <property type="entry name" value="TusA-like_sf"/>
</dbReference>
<reference evidence="3" key="1">
    <citation type="journal article" date="2021" name="Environ. Microbiol.">
        <title>Genomic characterization of three novel Desulfobacterota classes expand the metabolic and phylogenetic diversity of the phylum.</title>
        <authorList>
            <person name="Murphy C.L."/>
            <person name="Biggerstaff J."/>
            <person name="Eichhorn A."/>
            <person name="Ewing E."/>
            <person name="Shahan R."/>
            <person name="Soriano D."/>
            <person name="Stewart S."/>
            <person name="VanMol K."/>
            <person name="Walker R."/>
            <person name="Walters P."/>
            <person name="Elshahed M.S."/>
            <person name="Youssef N.H."/>
        </authorList>
    </citation>
    <scope>NUCLEOTIDE SEQUENCE</scope>
    <source>
        <strain evidence="3">Zod_Metabat.24</strain>
    </source>
</reference>
<protein>
    <submittedName>
        <fullName evidence="3">Sulfurtransferase TusA family protein</fullName>
    </submittedName>
</protein>
<sequence length="74" mass="8135">MADKKEKTIDARGLSCPQPVIMTRNAIKGMEGGNVKVLVDTMTQVYNVSRSAEKLGWGAEYSEAEGEFQISLKK</sequence>
<evidence type="ECO:0000313" key="4">
    <source>
        <dbReference type="Proteomes" id="UP000809273"/>
    </source>
</evidence>
<evidence type="ECO:0000259" key="2">
    <source>
        <dbReference type="PROSITE" id="PS01148"/>
    </source>
</evidence>
<name>A0A9D8KAG1_9DELT</name>
<evidence type="ECO:0000256" key="1">
    <source>
        <dbReference type="ARBA" id="ARBA00008984"/>
    </source>
</evidence>
<feature type="domain" description="UPF0033" evidence="2">
    <location>
        <begin position="9"/>
        <end position="33"/>
    </location>
</feature>
<reference evidence="3" key="2">
    <citation type="submission" date="2021-01" db="EMBL/GenBank/DDBJ databases">
        <authorList>
            <person name="Hahn C.R."/>
            <person name="Youssef N.H."/>
            <person name="Elshahed M."/>
        </authorList>
    </citation>
    <scope>NUCLEOTIDE SEQUENCE</scope>
    <source>
        <strain evidence="3">Zod_Metabat.24</strain>
    </source>
</reference>
<dbReference type="EMBL" id="JAFGIX010000001">
    <property type="protein sequence ID" value="MBN1571568.1"/>
    <property type="molecule type" value="Genomic_DNA"/>
</dbReference>
<comment type="caution">
    <text evidence="3">The sequence shown here is derived from an EMBL/GenBank/DDBJ whole genome shotgun (WGS) entry which is preliminary data.</text>
</comment>
<dbReference type="PROSITE" id="PS01148">
    <property type="entry name" value="UPF0033"/>
    <property type="match status" value="1"/>
</dbReference>
<dbReference type="AlphaFoldDB" id="A0A9D8KAG1"/>
<dbReference type="InterPro" id="IPR001455">
    <property type="entry name" value="TusA-like"/>
</dbReference>
<dbReference type="CDD" id="cd03421">
    <property type="entry name" value="SirA_like_N"/>
    <property type="match status" value="1"/>
</dbReference>
<proteinExistence type="inferred from homology"/>